<dbReference type="GO" id="GO:0006508">
    <property type="term" value="P:proteolysis"/>
    <property type="evidence" value="ECO:0007669"/>
    <property type="project" value="InterPro"/>
</dbReference>
<keyword evidence="1" id="KW-0479">Metal-binding</keyword>
<gene>
    <name evidence="2" type="ORF">S01H1_65132</name>
</gene>
<reference evidence="2" key="1">
    <citation type="journal article" date="2014" name="Front. Microbiol.">
        <title>High frequency of phylogenetically diverse reductive dehalogenase-homologous genes in deep subseafloor sedimentary metagenomes.</title>
        <authorList>
            <person name="Kawai M."/>
            <person name="Futagami T."/>
            <person name="Toyoda A."/>
            <person name="Takaki Y."/>
            <person name="Nishi S."/>
            <person name="Hori S."/>
            <person name="Arai W."/>
            <person name="Tsubouchi T."/>
            <person name="Morono Y."/>
            <person name="Uchiyama I."/>
            <person name="Ito T."/>
            <person name="Fujiyama A."/>
            <person name="Inagaki F."/>
            <person name="Takami H."/>
        </authorList>
    </citation>
    <scope>NUCLEOTIDE SEQUENCE</scope>
    <source>
        <strain evidence="2">Expedition CK06-06</strain>
    </source>
</reference>
<protein>
    <recommendedName>
        <fullName evidence="3">Aminopeptidase</fullName>
    </recommendedName>
</protein>
<evidence type="ECO:0000256" key="1">
    <source>
        <dbReference type="ARBA" id="ARBA00022723"/>
    </source>
</evidence>
<dbReference type="AlphaFoldDB" id="X0YCY5"/>
<comment type="caution">
    <text evidence="2">The sequence shown here is derived from an EMBL/GenBank/DDBJ whole genome shotgun (WGS) entry which is preliminary data.</text>
</comment>
<dbReference type="PANTHER" id="PTHR34448:SF3">
    <property type="entry name" value="AMINOPEPTIDASE AMPS"/>
    <property type="match status" value="1"/>
</dbReference>
<dbReference type="PRINTS" id="PR00919">
    <property type="entry name" value="THERMOPTASE"/>
</dbReference>
<dbReference type="SUPFAM" id="SSF144052">
    <property type="entry name" value="Thermophilic metalloprotease-like"/>
    <property type="match status" value="1"/>
</dbReference>
<dbReference type="Pfam" id="PF02073">
    <property type="entry name" value="Peptidase_M29"/>
    <property type="match status" value="1"/>
</dbReference>
<dbReference type="GO" id="GO:0004177">
    <property type="term" value="F:aminopeptidase activity"/>
    <property type="evidence" value="ECO:0007669"/>
    <property type="project" value="InterPro"/>
</dbReference>
<dbReference type="GO" id="GO:0046872">
    <property type="term" value="F:metal ion binding"/>
    <property type="evidence" value="ECO:0007669"/>
    <property type="project" value="UniProtKB-KW"/>
</dbReference>
<dbReference type="InterPro" id="IPR000787">
    <property type="entry name" value="Peptidase_M29"/>
</dbReference>
<feature type="non-terminal residue" evidence="2">
    <location>
        <position position="1"/>
    </location>
</feature>
<proteinExistence type="predicted"/>
<sequence length="112" mass="12159">LEKIIETDKGASQLGEIAFVPHSSPISQSGMLFYNGLIDENASNHIALGFAYKPSLKKGKEMSDEEFMAAGGNSSLIHIDCMIGSGEMDVDGMLEDETSEPIMRKGEWAFDV</sequence>
<name>X0YCY5_9ZZZZ</name>
<dbReference type="EMBL" id="BARS01042979">
    <property type="protein sequence ID" value="GAG34696.1"/>
    <property type="molecule type" value="Genomic_DNA"/>
</dbReference>
<dbReference type="PANTHER" id="PTHR34448">
    <property type="entry name" value="AMINOPEPTIDASE"/>
    <property type="match status" value="1"/>
</dbReference>
<accession>X0YCY5</accession>
<evidence type="ECO:0008006" key="3">
    <source>
        <dbReference type="Google" id="ProtNLM"/>
    </source>
</evidence>
<organism evidence="2">
    <name type="scientific">marine sediment metagenome</name>
    <dbReference type="NCBI Taxonomy" id="412755"/>
    <lineage>
        <taxon>unclassified sequences</taxon>
        <taxon>metagenomes</taxon>
        <taxon>ecological metagenomes</taxon>
    </lineage>
</organism>
<evidence type="ECO:0000313" key="2">
    <source>
        <dbReference type="EMBL" id="GAG34696.1"/>
    </source>
</evidence>
<dbReference type="InterPro" id="IPR052170">
    <property type="entry name" value="M29_Exopeptidase"/>
</dbReference>